<reference evidence="1" key="1">
    <citation type="submission" date="2020-05" db="EMBL/GenBank/DDBJ databases">
        <authorList>
            <person name="Chiriac C."/>
            <person name="Salcher M."/>
            <person name="Ghai R."/>
            <person name="Kavagutti S V."/>
        </authorList>
    </citation>
    <scope>NUCLEOTIDE SEQUENCE</scope>
</reference>
<protein>
    <submittedName>
        <fullName evidence="1">Uncharacterized protein</fullName>
    </submittedName>
</protein>
<feature type="non-terminal residue" evidence="1">
    <location>
        <position position="41"/>
    </location>
</feature>
<evidence type="ECO:0000313" key="1">
    <source>
        <dbReference type="EMBL" id="CAB5218863.1"/>
    </source>
</evidence>
<accession>A0A6J7WUF1</accession>
<gene>
    <name evidence="1" type="ORF">UFOVP222_1</name>
</gene>
<dbReference type="EMBL" id="LR798269">
    <property type="protein sequence ID" value="CAB5218863.1"/>
    <property type="molecule type" value="Genomic_DNA"/>
</dbReference>
<sequence>MRDEQAEEIIADLQEYYANPEAYSLADLEEIFQDRDPFEFL</sequence>
<organism evidence="1">
    <name type="scientific">uncultured Caudovirales phage</name>
    <dbReference type="NCBI Taxonomy" id="2100421"/>
    <lineage>
        <taxon>Viruses</taxon>
        <taxon>Duplodnaviria</taxon>
        <taxon>Heunggongvirae</taxon>
        <taxon>Uroviricota</taxon>
        <taxon>Caudoviricetes</taxon>
        <taxon>Peduoviridae</taxon>
        <taxon>Maltschvirus</taxon>
        <taxon>Maltschvirus maltsch</taxon>
    </lineage>
</organism>
<name>A0A6J7WUF1_9CAUD</name>
<proteinExistence type="predicted"/>